<dbReference type="PROSITE" id="PS00615">
    <property type="entry name" value="C_TYPE_LECTIN_1"/>
    <property type="match status" value="1"/>
</dbReference>
<sequence length="132" mass="15451">CPQDWLMFASSCYYFSPQNQRRSWDASRKYCLQNAADLVIINSTQEQVLFIRNSLLRRIFPWVGMTDREEEGKWTWVDGTPVKDERVQWARGQPDGAFGGEDCGELRLLRYFNGLNDLNCSTAIQWICEKML</sequence>
<dbReference type="InterPro" id="IPR050111">
    <property type="entry name" value="C-type_lectin/snaclec_domain"/>
</dbReference>
<dbReference type="Proteomes" id="UP000007303">
    <property type="component" value="Unassembled WGS sequence"/>
</dbReference>
<dbReference type="Gene3D" id="3.10.100.10">
    <property type="entry name" value="Mannose-Binding Protein A, subunit A"/>
    <property type="match status" value="1"/>
</dbReference>
<proteinExistence type="predicted"/>
<dbReference type="GO" id="GO:0030246">
    <property type="term" value="F:carbohydrate binding"/>
    <property type="evidence" value="ECO:0007669"/>
    <property type="project" value="UniProtKB-KW"/>
</dbReference>
<evidence type="ECO:0000256" key="2">
    <source>
        <dbReference type="ARBA" id="ARBA00023157"/>
    </source>
</evidence>
<protein>
    <recommendedName>
        <fullName evidence="3">C-type lectin domain-containing protein</fullName>
    </recommendedName>
</protein>
<dbReference type="Pfam" id="PF00059">
    <property type="entry name" value="Lectin_C"/>
    <property type="match status" value="1"/>
</dbReference>
<reference evidence="4" key="2">
    <citation type="submission" date="2025-08" db="UniProtKB">
        <authorList>
            <consortium name="Ensembl"/>
        </authorList>
    </citation>
    <scope>IDENTIFICATION</scope>
</reference>
<keyword evidence="5" id="KW-1185">Reference proteome</keyword>
<dbReference type="CDD" id="cd03590">
    <property type="entry name" value="CLECT_DC-SIGN_like"/>
    <property type="match status" value="1"/>
</dbReference>
<dbReference type="GeneTree" id="ENSGT01020000230338"/>
<evidence type="ECO:0000313" key="4">
    <source>
        <dbReference type="Ensembl" id="ENSTNIP00000015338.1"/>
    </source>
</evidence>
<dbReference type="InterPro" id="IPR033989">
    <property type="entry name" value="CD209-like_CTLD"/>
</dbReference>
<dbReference type="InterPro" id="IPR001304">
    <property type="entry name" value="C-type_lectin-like"/>
</dbReference>
<feature type="domain" description="C-type lectin" evidence="3">
    <location>
        <begin position="8"/>
        <end position="129"/>
    </location>
</feature>
<organism evidence="4 5">
    <name type="scientific">Tetraodon nigroviridis</name>
    <name type="common">Spotted green pufferfish</name>
    <name type="synonym">Chelonodon nigroviridis</name>
    <dbReference type="NCBI Taxonomy" id="99883"/>
    <lineage>
        <taxon>Eukaryota</taxon>
        <taxon>Metazoa</taxon>
        <taxon>Chordata</taxon>
        <taxon>Craniata</taxon>
        <taxon>Vertebrata</taxon>
        <taxon>Euteleostomi</taxon>
        <taxon>Actinopterygii</taxon>
        <taxon>Neopterygii</taxon>
        <taxon>Teleostei</taxon>
        <taxon>Neoteleostei</taxon>
        <taxon>Acanthomorphata</taxon>
        <taxon>Eupercaria</taxon>
        <taxon>Tetraodontiformes</taxon>
        <taxon>Tetradontoidea</taxon>
        <taxon>Tetraodontidae</taxon>
        <taxon>Tetraodon</taxon>
    </lineage>
</organism>
<dbReference type="Ensembl" id="ENSTNIT00000015543.1">
    <property type="protein sequence ID" value="ENSTNIP00000015338.1"/>
    <property type="gene ID" value="ENSTNIG00000012370.1"/>
</dbReference>
<dbReference type="HOGENOM" id="CLU_049894_10_2_1"/>
<dbReference type="SMART" id="SM00034">
    <property type="entry name" value="CLECT"/>
    <property type="match status" value="1"/>
</dbReference>
<dbReference type="InterPro" id="IPR016187">
    <property type="entry name" value="CTDL_fold"/>
</dbReference>
<dbReference type="InterPro" id="IPR016186">
    <property type="entry name" value="C-type_lectin-like/link_sf"/>
</dbReference>
<evidence type="ECO:0000313" key="5">
    <source>
        <dbReference type="Proteomes" id="UP000007303"/>
    </source>
</evidence>
<keyword evidence="2" id="KW-1015">Disulfide bond</keyword>
<dbReference type="InterPro" id="IPR018378">
    <property type="entry name" value="C-type_lectin_CS"/>
</dbReference>
<evidence type="ECO:0000259" key="3">
    <source>
        <dbReference type="PROSITE" id="PS50041"/>
    </source>
</evidence>
<dbReference type="InParanoid" id="H3D4A0"/>
<dbReference type="PROSITE" id="PS50041">
    <property type="entry name" value="C_TYPE_LECTIN_2"/>
    <property type="match status" value="1"/>
</dbReference>
<dbReference type="SUPFAM" id="SSF56436">
    <property type="entry name" value="C-type lectin-like"/>
    <property type="match status" value="1"/>
</dbReference>
<reference evidence="5" key="1">
    <citation type="journal article" date="2004" name="Nature">
        <title>Genome duplication in the teleost fish Tetraodon nigroviridis reveals the early vertebrate proto-karyotype.</title>
        <authorList>
            <person name="Jaillon O."/>
            <person name="Aury J.-M."/>
            <person name="Brunet F."/>
            <person name="Petit J.-L."/>
            <person name="Stange-Thomann N."/>
            <person name="Mauceli E."/>
            <person name="Bouneau L."/>
            <person name="Fischer C."/>
            <person name="Ozouf-Costaz C."/>
            <person name="Bernot A."/>
            <person name="Nicaud S."/>
            <person name="Jaffe D."/>
            <person name="Fisher S."/>
            <person name="Lutfalla G."/>
            <person name="Dossat C."/>
            <person name="Segurens B."/>
            <person name="Dasilva C."/>
            <person name="Salanoubat M."/>
            <person name="Levy M."/>
            <person name="Boudet N."/>
            <person name="Castellano S."/>
            <person name="Anthouard V."/>
            <person name="Jubin C."/>
            <person name="Castelli V."/>
            <person name="Katinka M."/>
            <person name="Vacherie B."/>
            <person name="Biemont C."/>
            <person name="Skalli Z."/>
            <person name="Cattolico L."/>
            <person name="Poulain J."/>
            <person name="De Berardinis V."/>
            <person name="Cruaud C."/>
            <person name="Duprat S."/>
            <person name="Brottier P."/>
            <person name="Coutanceau J.-P."/>
            <person name="Gouzy J."/>
            <person name="Parra G."/>
            <person name="Lardier G."/>
            <person name="Chapple C."/>
            <person name="McKernan K.J."/>
            <person name="McEwan P."/>
            <person name="Bosak S."/>
            <person name="Kellis M."/>
            <person name="Volff J.-N."/>
            <person name="Guigo R."/>
            <person name="Zody M.C."/>
            <person name="Mesirov J."/>
            <person name="Lindblad-Toh K."/>
            <person name="Birren B."/>
            <person name="Nusbaum C."/>
            <person name="Kahn D."/>
            <person name="Robinson-Rechavi M."/>
            <person name="Laudet V."/>
            <person name="Schachter V."/>
            <person name="Quetier F."/>
            <person name="Saurin W."/>
            <person name="Scarpelli C."/>
            <person name="Wincker P."/>
            <person name="Lander E.S."/>
            <person name="Weissenbach J."/>
            <person name="Roest Crollius H."/>
        </authorList>
    </citation>
    <scope>NUCLEOTIDE SEQUENCE [LARGE SCALE GENOMIC DNA]</scope>
</reference>
<accession>H3D4A0</accession>
<dbReference type="AlphaFoldDB" id="H3D4A0"/>
<evidence type="ECO:0000256" key="1">
    <source>
        <dbReference type="ARBA" id="ARBA00022734"/>
    </source>
</evidence>
<reference evidence="4" key="3">
    <citation type="submission" date="2025-09" db="UniProtKB">
        <authorList>
            <consortium name="Ensembl"/>
        </authorList>
    </citation>
    <scope>IDENTIFICATION</scope>
</reference>
<name>H3D4A0_TETNG</name>
<dbReference type="PANTHER" id="PTHR22803">
    <property type="entry name" value="MANNOSE, PHOSPHOLIPASE, LECTIN RECEPTOR RELATED"/>
    <property type="match status" value="1"/>
</dbReference>
<dbReference type="OMA" id="DIPWICE"/>
<keyword evidence="1" id="KW-0430">Lectin</keyword>